<evidence type="ECO:0000256" key="1">
    <source>
        <dbReference type="ARBA" id="ARBA00022679"/>
    </source>
</evidence>
<reference evidence="5" key="1">
    <citation type="submission" date="2020-05" db="EMBL/GenBank/DDBJ databases">
        <title>Mycena genomes resolve the evolution of fungal bioluminescence.</title>
        <authorList>
            <person name="Tsai I.J."/>
        </authorList>
    </citation>
    <scope>NUCLEOTIDE SEQUENCE</scope>
    <source>
        <strain evidence="5">110903Hualien_Pintung</strain>
    </source>
</reference>
<keyword evidence="3" id="KW-0812">Transmembrane</keyword>
<evidence type="ECO:0000313" key="6">
    <source>
        <dbReference type="Proteomes" id="UP000613580"/>
    </source>
</evidence>
<dbReference type="Proteomes" id="UP000613580">
    <property type="component" value="Unassembled WGS sequence"/>
</dbReference>
<dbReference type="GO" id="GO:0046835">
    <property type="term" value="P:carbohydrate phosphorylation"/>
    <property type="evidence" value="ECO:0007669"/>
    <property type="project" value="TreeGrafter"/>
</dbReference>
<keyword evidence="3" id="KW-1133">Transmembrane helix</keyword>
<dbReference type="Pfam" id="PF17101">
    <property type="entry name" value="Stealth_CR1"/>
    <property type="match status" value="1"/>
</dbReference>
<dbReference type="OrthoDB" id="263283at2759"/>
<protein>
    <submittedName>
        <fullName evidence="5">Stealth-CR1 domain-containing protein</fullName>
    </submittedName>
</protein>
<comment type="caution">
    <text evidence="5">The sequence shown here is derived from an EMBL/GenBank/DDBJ whole genome shotgun (WGS) entry which is preliminary data.</text>
</comment>
<name>A0A8H6VWA7_MYCCL</name>
<feature type="domain" description="Stealth protein CR1 conserved region 1" evidence="4">
    <location>
        <begin position="192"/>
        <end position="213"/>
    </location>
</feature>
<feature type="compositionally biased region" description="Polar residues" evidence="2">
    <location>
        <begin position="606"/>
        <end position="617"/>
    </location>
</feature>
<dbReference type="GO" id="GO:0003976">
    <property type="term" value="F:UDP-N-acetylglucosamine-lysosomal-enzyme N-acetylglucosaminephosphotransferase activity"/>
    <property type="evidence" value="ECO:0007669"/>
    <property type="project" value="TreeGrafter"/>
</dbReference>
<sequence>MAILWNTTKLGSFFTTHTLPAPTTQHTLGGGRRGRRISWRGFLLSPTRLCTILLTVVISFCTITLLLRMSDVSVPVSVPSLGAVGGRLGSFVAGHWRLDSDVDAEQALWDWNSWADEHAAQQPFPPPSPRPYDVDGTTYDLFRAPTPPQALASRVIRPIRAHAAIPDSCIEHWVATGRWETPCEKGMVQDSRIDLVWVWVNGSDPLHFASRNDLLEETGYGNAKEARFREHDELRFSLRAAKTATEWWTDSVWHVVTGDVAAPRGVGTELDRELELELAAQREKEQADALAKVADDGMEKRAVLPVFGKEDDVAVAKTDSQTVAHAGQKRLGLVPQWLDVDCAFDGRKRGVPKSKGSEPPIVLHHDTQLFRFSSNTTSTPADAAEWLSLVLPSFNSHAIESQLSHLPPSSPAFQLGVADQIVACNDDAFLTQPTPQSAFHTTLYGPVMRMDVSLLVGGDNTGAGDGGGEWRSIPWSGRLLDERFATRKRPYTKHIPRAMSLPILHECMLAFAPFFANTPLSNFRGSHFAPREWEVNTIFLTAHFVIERHREALLWSWVVGRWGLSPPGGLGGRERGMLDMTAKNDMWAELAGMLGIRDSETREQLTKNGAASRTSLNDVEETLRKAGVRPPSAGAKENDPHGGTRAMDTRYNWVSQNGYSPTWKVVASRVGLDRSCIGHSTTEPAWSLFRRLILSDWQCGDQIISILLYGAPSGLGMFLPEASSPVDIEANRLENEAITLPPTLPPTSPAFPSNPRNFAARLIQRYSYAIGTSPYYFVGPRTANEARRLLDAARRKIDSGTNGRVGGAGLVCVNDDFEQDREAESGDRVMREWLAKTWPGKLVCER</sequence>
<organism evidence="5 6">
    <name type="scientific">Mycena chlorophos</name>
    <name type="common">Agaric fungus</name>
    <name type="synonym">Agaricus chlorophos</name>
    <dbReference type="NCBI Taxonomy" id="658473"/>
    <lineage>
        <taxon>Eukaryota</taxon>
        <taxon>Fungi</taxon>
        <taxon>Dikarya</taxon>
        <taxon>Basidiomycota</taxon>
        <taxon>Agaricomycotina</taxon>
        <taxon>Agaricomycetes</taxon>
        <taxon>Agaricomycetidae</taxon>
        <taxon>Agaricales</taxon>
        <taxon>Marasmiineae</taxon>
        <taxon>Mycenaceae</taxon>
        <taxon>Mycena</taxon>
    </lineage>
</organism>
<dbReference type="PANTHER" id="PTHR24045:SF0">
    <property type="entry name" value="N-ACETYLGLUCOSAMINE-1-PHOSPHOTRANSFERASE SUBUNITS ALPHA_BETA"/>
    <property type="match status" value="1"/>
</dbReference>
<keyword evidence="6" id="KW-1185">Reference proteome</keyword>
<evidence type="ECO:0000259" key="4">
    <source>
        <dbReference type="Pfam" id="PF17101"/>
    </source>
</evidence>
<keyword evidence="1" id="KW-0808">Transferase</keyword>
<dbReference type="GO" id="GO:0005794">
    <property type="term" value="C:Golgi apparatus"/>
    <property type="evidence" value="ECO:0007669"/>
    <property type="project" value="TreeGrafter"/>
</dbReference>
<keyword evidence="3" id="KW-0472">Membrane</keyword>
<feature type="region of interest" description="Disordered" evidence="2">
    <location>
        <begin position="605"/>
        <end position="646"/>
    </location>
</feature>
<accession>A0A8H6VWA7</accession>
<feature type="transmembrane region" description="Helical" evidence="3">
    <location>
        <begin position="42"/>
        <end position="67"/>
    </location>
</feature>
<evidence type="ECO:0000313" key="5">
    <source>
        <dbReference type="EMBL" id="KAF7296237.1"/>
    </source>
</evidence>
<proteinExistence type="predicted"/>
<gene>
    <name evidence="5" type="ORF">HMN09_01092700</name>
</gene>
<dbReference type="PANTHER" id="PTHR24045">
    <property type="match status" value="1"/>
</dbReference>
<dbReference type="EMBL" id="JACAZE010000017">
    <property type="protein sequence ID" value="KAF7296237.1"/>
    <property type="molecule type" value="Genomic_DNA"/>
</dbReference>
<dbReference type="InterPro" id="IPR031358">
    <property type="entry name" value="Stealth_CR1"/>
</dbReference>
<dbReference type="InterPro" id="IPR047141">
    <property type="entry name" value="Stealth"/>
</dbReference>
<evidence type="ECO:0000256" key="2">
    <source>
        <dbReference type="SAM" id="MobiDB-lite"/>
    </source>
</evidence>
<evidence type="ECO:0000256" key="3">
    <source>
        <dbReference type="SAM" id="Phobius"/>
    </source>
</evidence>
<dbReference type="AlphaFoldDB" id="A0A8H6VWA7"/>